<dbReference type="AlphaFoldDB" id="A0A1Q9EQP5"/>
<protein>
    <submittedName>
        <fullName evidence="1">Uncharacterized protein</fullName>
    </submittedName>
</protein>
<gene>
    <name evidence="1" type="ORF">AK812_SmicGene6599</name>
</gene>
<evidence type="ECO:0000313" key="2">
    <source>
        <dbReference type="Proteomes" id="UP000186817"/>
    </source>
</evidence>
<sequence length="288" mass="32469">MKVSLLSPLKDFLTDHLGFIATEAANPVLVQAFLAFKEGYHTAHRNFHPTYRDILYASVSACRNYYDIFIFDLDGNLIYSAVLESTLRPILGSLKVYKELDYATNFMANGTGEWKDSGLGEAKRGGPASCEGFAYAPANLGQAATKSGQSEREGDVCRAMKWTWEGELLGVFCTQMPPESKPVEVSEMDSAWEIELEQLSRLKYKFQKVETEYALLANGYSQSWLNISVQGLEEQKAFTETESSKLELVSAMWDFKQAWDKYRDQLDAADGPEEYHKAGEDRFDAMVF</sequence>
<proteinExistence type="predicted"/>
<comment type="caution">
    <text evidence="1">The sequence shown here is derived from an EMBL/GenBank/DDBJ whole genome shotgun (WGS) entry which is preliminary data.</text>
</comment>
<accession>A0A1Q9EQP5</accession>
<name>A0A1Q9EQP5_SYMMI</name>
<organism evidence="1 2">
    <name type="scientific">Symbiodinium microadriaticum</name>
    <name type="common">Dinoflagellate</name>
    <name type="synonym">Zooxanthella microadriatica</name>
    <dbReference type="NCBI Taxonomy" id="2951"/>
    <lineage>
        <taxon>Eukaryota</taxon>
        <taxon>Sar</taxon>
        <taxon>Alveolata</taxon>
        <taxon>Dinophyceae</taxon>
        <taxon>Suessiales</taxon>
        <taxon>Symbiodiniaceae</taxon>
        <taxon>Symbiodinium</taxon>
    </lineage>
</organism>
<dbReference type="OrthoDB" id="448410at2759"/>
<dbReference type="Proteomes" id="UP000186817">
    <property type="component" value="Unassembled WGS sequence"/>
</dbReference>
<reference evidence="1 2" key="1">
    <citation type="submission" date="2016-02" db="EMBL/GenBank/DDBJ databases">
        <title>Genome analysis of coral dinoflagellate symbionts highlights evolutionary adaptations to a symbiotic lifestyle.</title>
        <authorList>
            <person name="Aranda M."/>
            <person name="Li Y."/>
            <person name="Liew Y.J."/>
            <person name="Baumgarten S."/>
            <person name="Simakov O."/>
            <person name="Wilson M."/>
            <person name="Piel J."/>
            <person name="Ashoor H."/>
            <person name="Bougouffa S."/>
            <person name="Bajic V.B."/>
            <person name="Ryu T."/>
            <person name="Ravasi T."/>
            <person name="Bayer T."/>
            <person name="Micklem G."/>
            <person name="Kim H."/>
            <person name="Bhak J."/>
            <person name="Lajeunesse T.C."/>
            <person name="Voolstra C.R."/>
        </authorList>
    </citation>
    <scope>NUCLEOTIDE SEQUENCE [LARGE SCALE GENOMIC DNA]</scope>
    <source>
        <strain evidence="1 2">CCMP2467</strain>
    </source>
</reference>
<keyword evidence="2" id="KW-1185">Reference proteome</keyword>
<dbReference type="EMBL" id="LSRX01000091">
    <property type="protein sequence ID" value="OLQ09749.1"/>
    <property type="molecule type" value="Genomic_DNA"/>
</dbReference>
<evidence type="ECO:0000313" key="1">
    <source>
        <dbReference type="EMBL" id="OLQ09749.1"/>
    </source>
</evidence>